<evidence type="ECO:0000259" key="2">
    <source>
        <dbReference type="Pfam" id="PF25909"/>
    </source>
</evidence>
<dbReference type="EMBL" id="MU253755">
    <property type="protein sequence ID" value="KAG9248152.1"/>
    <property type="molecule type" value="Genomic_DNA"/>
</dbReference>
<organism evidence="3 4">
    <name type="scientific">Calycina marina</name>
    <dbReference type="NCBI Taxonomy" id="1763456"/>
    <lineage>
        <taxon>Eukaryota</taxon>
        <taxon>Fungi</taxon>
        <taxon>Dikarya</taxon>
        <taxon>Ascomycota</taxon>
        <taxon>Pezizomycotina</taxon>
        <taxon>Leotiomycetes</taxon>
        <taxon>Helotiales</taxon>
        <taxon>Pezizellaceae</taxon>
        <taxon>Calycina</taxon>
    </lineage>
</organism>
<comment type="caution">
    <text evidence="3">The sequence shown here is derived from an EMBL/GenBank/DDBJ whole genome shotgun (WGS) entry which is preliminary data.</text>
</comment>
<feature type="compositionally biased region" description="Low complexity" evidence="1">
    <location>
        <begin position="376"/>
        <end position="393"/>
    </location>
</feature>
<reference evidence="3" key="1">
    <citation type="journal article" date="2021" name="IMA Fungus">
        <title>Genomic characterization of three marine fungi, including Emericellopsis atlantica sp. nov. with signatures of a generalist lifestyle and marine biomass degradation.</title>
        <authorList>
            <person name="Hagestad O.C."/>
            <person name="Hou L."/>
            <person name="Andersen J.H."/>
            <person name="Hansen E.H."/>
            <person name="Altermark B."/>
            <person name="Li C."/>
            <person name="Kuhnert E."/>
            <person name="Cox R.J."/>
            <person name="Crous P.W."/>
            <person name="Spatafora J.W."/>
            <person name="Lail K."/>
            <person name="Amirebrahimi M."/>
            <person name="Lipzen A."/>
            <person name="Pangilinan J."/>
            <person name="Andreopoulos W."/>
            <person name="Hayes R.D."/>
            <person name="Ng V."/>
            <person name="Grigoriev I.V."/>
            <person name="Jackson S.A."/>
            <person name="Sutton T.D.S."/>
            <person name="Dobson A.D.W."/>
            <person name="Rama T."/>
        </authorList>
    </citation>
    <scope>NUCLEOTIDE SEQUENCE</scope>
    <source>
        <strain evidence="3">TRa3180A</strain>
    </source>
</reference>
<dbReference type="Proteomes" id="UP000887226">
    <property type="component" value="Unassembled WGS sequence"/>
</dbReference>
<feature type="region of interest" description="Disordered" evidence="1">
    <location>
        <begin position="522"/>
        <end position="595"/>
    </location>
</feature>
<sequence length="595" mass="65309">MFRLTSWISESRVNDKPAEGDASHTMIHDAAPNIAELPSNPNTKRKLDEAINMLEIDTQQDMKRAKTNSWADSAIDVESDTEVVEKKVEATVDALPHRVRDIFESTLSLGILEKHDELRQINQELAKCQVALEQLRRVHLIPYPVSQHAPKSMLDVTNGTGPALRDDNPVPHWAPSFGVADGPYSRHYAKWLIPDPSFDGQEWTPSSRASNNIPEGRSTRHGIVETINPVNKPRSGRNSAGQKLQALSSGYAQPKEKVGPCVLKRNEDNQWVKLVCLDCKRENFSSTQGFINHCRIAHRREFRSHEEAALASGQIIEADEVNSGVVGVEKVSAVATGLVNPLIRSAPISREAYLSLQSHIADAMRLFEQGRLPGVTSVPTSTQSSSATTPVPSNTFISSPDTPHLSKLLQSRGFGGNLTDIVSEAKQPIDLDELLSYDEESEDERKTPEVSVPAMRVPARAVICDSVRPNSSKGVSPRMSFSPSDIDTIAANHPLMSPNSEEVDMMGPSLLDLNLSPNTIASNNAPSLVSDDGDYDEVDDAESASESDEGSDVAEIDIEDGEARVVEPIRNTRKEKESKHVTFVSPVKDERHVRP</sequence>
<gene>
    <name evidence="3" type="ORF">BJ878DRAFT_83515</name>
</gene>
<proteinExistence type="predicted"/>
<feature type="region of interest" description="Disordered" evidence="1">
    <location>
        <begin position="376"/>
        <end position="400"/>
    </location>
</feature>
<feature type="compositionally biased region" description="Acidic residues" evidence="1">
    <location>
        <begin position="531"/>
        <end position="560"/>
    </location>
</feature>
<evidence type="ECO:0000313" key="3">
    <source>
        <dbReference type="EMBL" id="KAG9248152.1"/>
    </source>
</evidence>
<dbReference type="AlphaFoldDB" id="A0A9P7ZA89"/>
<evidence type="ECO:0000256" key="1">
    <source>
        <dbReference type="SAM" id="MobiDB-lite"/>
    </source>
</evidence>
<dbReference type="OrthoDB" id="5355528at2759"/>
<feature type="domain" description="AHC1-like C2H2 zinc-finger" evidence="2">
    <location>
        <begin position="263"/>
        <end position="326"/>
    </location>
</feature>
<accession>A0A9P7ZA89</accession>
<feature type="compositionally biased region" description="Basic and acidic residues" evidence="1">
    <location>
        <begin position="561"/>
        <end position="580"/>
    </location>
</feature>
<keyword evidence="4" id="KW-1185">Reference proteome</keyword>
<protein>
    <recommendedName>
        <fullName evidence="2">AHC1-like C2H2 zinc-finger domain-containing protein</fullName>
    </recommendedName>
</protein>
<name>A0A9P7ZA89_9HELO</name>
<dbReference type="InterPro" id="IPR058706">
    <property type="entry name" value="zf-C2H2_AHC1-like"/>
</dbReference>
<dbReference type="Pfam" id="PF25909">
    <property type="entry name" value="zf-C2H2_AHC1"/>
    <property type="match status" value="1"/>
</dbReference>
<evidence type="ECO:0000313" key="4">
    <source>
        <dbReference type="Proteomes" id="UP000887226"/>
    </source>
</evidence>